<dbReference type="Gene3D" id="3.40.50.1820">
    <property type="entry name" value="alpha/beta hydrolase"/>
    <property type="match status" value="1"/>
</dbReference>
<sequence>MLPTAVQPCGISSFWALVVVYNLIKRYHKQPSKICAVKKRPLPPKELLDPELGNHSVVAVDMRGYGDSDKPPSVKYYNMKYLIGDVKNLIEGLGQKKAIVVAHDWGGIVAWQFARLYPEMVEKMVVINAPQPTAFRKLMWSTFSQFLKSWRLFNCKLGLWTGQSGLSSFVPRGSKKRGTINGNLRVGNFHEPENVRCRFVRSAMPSEFTHGLVWCQVTSPGLPRAGLIELTGISTRQACTIWPVLGNPGLVTNDAGQIHPWIGLASVVTGPGLSRTCLIERPMNHRVSLL</sequence>
<dbReference type="OrthoDB" id="408373at2759"/>
<feature type="domain" description="AB hydrolase-1" evidence="3">
    <location>
        <begin position="54"/>
        <end position="135"/>
    </location>
</feature>
<reference evidence="4 5" key="1">
    <citation type="submission" date="2020-02" db="EMBL/GenBank/DDBJ databases">
        <authorList>
            <person name="Ferguson B K."/>
        </authorList>
    </citation>
    <scope>NUCLEOTIDE SEQUENCE [LARGE SCALE GENOMIC DNA]</scope>
</reference>
<proteinExistence type="inferred from homology"/>
<evidence type="ECO:0000256" key="1">
    <source>
        <dbReference type="ARBA" id="ARBA00022801"/>
    </source>
</evidence>
<dbReference type="Pfam" id="PF00561">
    <property type="entry name" value="Abhydrolase_1"/>
    <property type="match status" value="1"/>
</dbReference>
<dbReference type="InterPro" id="IPR000639">
    <property type="entry name" value="Epox_hydrolase-like"/>
</dbReference>
<dbReference type="PRINTS" id="PR00111">
    <property type="entry name" value="ABHYDROLASE"/>
</dbReference>
<evidence type="ECO:0000313" key="5">
    <source>
        <dbReference type="Proteomes" id="UP000479000"/>
    </source>
</evidence>
<dbReference type="AlphaFoldDB" id="A0A6H5G2T1"/>
<accession>A0A6H5G2T1</accession>
<protein>
    <recommendedName>
        <fullName evidence="3">AB hydrolase-1 domain-containing protein</fullName>
    </recommendedName>
</protein>
<dbReference type="Proteomes" id="UP000479000">
    <property type="component" value="Unassembled WGS sequence"/>
</dbReference>
<dbReference type="GO" id="GO:0004301">
    <property type="term" value="F:epoxide hydrolase activity"/>
    <property type="evidence" value="ECO:0007669"/>
    <property type="project" value="UniProtKB-ARBA"/>
</dbReference>
<dbReference type="InterPro" id="IPR029058">
    <property type="entry name" value="AB_hydrolase_fold"/>
</dbReference>
<organism evidence="4 5">
    <name type="scientific">Nesidiocoris tenuis</name>
    <dbReference type="NCBI Taxonomy" id="355587"/>
    <lineage>
        <taxon>Eukaryota</taxon>
        <taxon>Metazoa</taxon>
        <taxon>Ecdysozoa</taxon>
        <taxon>Arthropoda</taxon>
        <taxon>Hexapoda</taxon>
        <taxon>Insecta</taxon>
        <taxon>Pterygota</taxon>
        <taxon>Neoptera</taxon>
        <taxon>Paraneoptera</taxon>
        <taxon>Hemiptera</taxon>
        <taxon>Heteroptera</taxon>
        <taxon>Panheteroptera</taxon>
        <taxon>Cimicomorpha</taxon>
        <taxon>Miridae</taxon>
        <taxon>Dicyphina</taxon>
        <taxon>Nesidiocoris</taxon>
    </lineage>
</organism>
<name>A0A6H5G2T1_9HEMI</name>
<evidence type="ECO:0000256" key="2">
    <source>
        <dbReference type="ARBA" id="ARBA00038334"/>
    </source>
</evidence>
<evidence type="ECO:0000313" key="4">
    <source>
        <dbReference type="EMBL" id="CAA9996336.1"/>
    </source>
</evidence>
<gene>
    <name evidence="4" type="ORF">NTEN_LOCUS2882</name>
</gene>
<keyword evidence="1" id="KW-0378">Hydrolase</keyword>
<comment type="similarity">
    <text evidence="2">Belongs to the AB hydrolase superfamily. Epoxide hydrolase family.</text>
</comment>
<evidence type="ECO:0000259" key="3">
    <source>
        <dbReference type="Pfam" id="PF00561"/>
    </source>
</evidence>
<dbReference type="EMBL" id="CADCXU010004564">
    <property type="protein sequence ID" value="CAA9996336.1"/>
    <property type="molecule type" value="Genomic_DNA"/>
</dbReference>
<dbReference type="InterPro" id="IPR000073">
    <property type="entry name" value="AB_hydrolase_1"/>
</dbReference>
<dbReference type="PANTHER" id="PTHR43329">
    <property type="entry name" value="EPOXIDE HYDROLASE"/>
    <property type="match status" value="1"/>
</dbReference>
<keyword evidence="5" id="KW-1185">Reference proteome</keyword>
<dbReference type="PRINTS" id="PR00412">
    <property type="entry name" value="EPOXHYDRLASE"/>
</dbReference>
<dbReference type="SUPFAM" id="SSF53474">
    <property type="entry name" value="alpha/beta-Hydrolases"/>
    <property type="match status" value="1"/>
</dbReference>